<dbReference type="InterPro" id="IPR011032">
    <property type="entry name" value="GroES-like_sf"/>
</dbReference>
<dbReference type="InParanoid" id="A0A0D2WPG2"/>
<dbReference type="SUPFAM" id="SSF51735">
    <property type="entry name" value="NAD(P)-binding Rossmann-fold domains"/>
    <property type="match status" value="1"/>
</dbReference>
<keyword evidence="2" id="KW-1185">Reference proteome</keyword>
<dbReference type="Proteomes" id="UP000008743">
    <property type="component" value="Unassembled WGS sequence"/>
</dbReference>
<dbReference type="GO" id="GO:0016628">
    <property type="term" value="F:oxidoreductase activity, acting on the CH-CH group of donors, NAD or NADP as acceptor"/>
    <property type="evidence" value="ECO:0007669"/>
    <property type="project" value="InterPro"/>
</dbReference>
<name>A0A0D2WPG2_CAPO3</name>
<dbReference type="Gene3D" id="3.40.50.720">
    <property type="entry name" value="NAD(P)-binding Rossmann-like Domain"/>
    <property type="match status" value="1"/>
</dbReference>
<dbReference type="PANTHER" id="PTHR43205:SF7">
    <property type="entry name" value="PROSTAGLANDIN REDUCTASE 1"/>
    <property type="match status" value="1"/>
</dbReference>
<evidence type="ECO:0000313" key="2">
    <source>
        <dbReference type="Proteomes" id="UP000008743"/>
    </source>
</evidence>
<dbReference type="OrthoDB" id="809632at2759"/>
<dbReference type="eggNOG" id="KOG1196">
    <property type="taxonomic scope" value="Eukaryota"/>
</dbReference>
<organism evidence="1 2">
    <name type="scientific">Capsaspora owczarzaki (strain ATCC 30864)</name>
    <dbReference type="NCBI Taxonomy" id="595528"/>
    <lineage>
        <taxon>Eukaryota</taxon>
        <taxon>Filasterea</taxon>
        <taxon>Capsaspora</taxon>
    </lineage>
</organism>
<gene>
    <name evidence="1" type="ORF">CAOG_003489</name>
</gene>
<reference evidence="2" key="1">
    <citation type="submission" date="2011-02" db="EMBL/GenBank/DDBJ databases">
        <title>The Genome Sequence of Capsaspora owczarzaki ATCC 30864.</title>
        <authorList>
            <person name="Russ C."/>
            <person name="Cuomo C."/>
            <person name="Burger G."/>
            <person name="Gray M.W."/>
            <person name="Holland P.W.H."/>
            <person name="King N."/>
            <person name="Lang F.B.F."/>
            <person name="Roger A.J."/>
            <person name="Ruiz-Trillo I."/>
            <person name="Young S.K."/>
            <person name="Zeng Q."/>
            <person name="Gargeya S."/>
            <person name="Alvarado L."/>
            <person name="Berlin A."/>
            <person name="Chapman S.B."/>
            <person name="Chen Z."/>
            <person name="Freedman E."/>
            <person name="Gellesch M."/>
            <person name="Goldberg J."/>
            <person name="Griggs A."/>
            <person name="Gujja S."/>
            <person name="Heilman E."/>
            <person name="Heiman D."/>
            <person name="Howarth C."/>
            <person name="Mehta T."/>
            <person name="Neiman D."/>
            <person name="Pearson M."/>
            <person name="Roberts A."/>
            <person name="Saif S."/>
            <person name="Shea T."/>
            <person name="Shenoy N."/>
            <person name="Sisk P."/>
            <person name="Stolte C."/>
            <person name="Sykes S."/>
            <person name="White J."/>
            <person name="Yandava C."/>
            <person name="Haas B."/>
            <person name="Nusbaum C."/>
            <person name="Birren B."/>
        </authorList>
    </citation>
    <scope>NUCLEOTIDE SEQUENCE</scope>
    <source>
        <strain evidence="2">ATCC 30864</strain>
    </source>
</reference>
<dbReference type="InterPro" id="IPR045010">
    <property type="entry name" value="MDR_fam"/>
</dbReference>
<dbReference type="RefSeq" id="XP_004348394.1">
    <property type="nucleotide sequence ID" value="XM_004348344.1"/>
</dbReference>
<dbReference type="SUPFAM" id="SSF50129">
    <property type="entry name" value="GroES-like"/>
    <property type="match status" value="1"/>
</dbReference>
<dbReference type="InterPro" id="IPR036291">
    <property type="entry name" value="NAD(P)-bd_dom_sf"/>
</dbReference>
<sequence length="118" mass="13228">MSSGSTSIHTTGAVFNLINLRARVIICGQITQYNGKLDSVEMGPRFLHRLIYTRATIQGILARDYVDRMDEMLPVMIDWLNSGKLKYEQTVVDGFEQLPSALNALFHGKNVGKMLVRA</sequence>
<dbReference type="PhylomeDB" id="A0A0D2WPG2"/>
<dbReference type="AlphaFoldDB" id="A0A0D2WPG2"/>
<proteinExistence type="predicted"/>
<dbReference type="EMBL" id="KE346364">
    <property type="protein sequence ID" value="KJE92543.1"/>
    <property type="molecule type" value="Genomic_DNA"/>
</dbReference>
<dbReference type="PANTHER" id="PTHR43205">
    <property type="entry name" value="PROSTAGLANDIN REDUCTASE"/>
    <property type="match status" value="1"/>
</dbReference>
<protein>
    <submittedName>
        <fullName evidence="1">Uncharacterized protein</fullName>
    </submittedName>
</protein>
<accession>A0A0D2WPG2</accession>
<evidence type="ECO:0000313" key="1">
    <source>
        <dbReference type="EMBL" id="KJE92543.1"/>
    </source>
</evidence>
<dbReference type="Gene3D" id="3.90.180.10">
    <property type="entry name" value="Medium-chain alcohol dehydrogenases, catalytic domain"/>
    <property type="match status" value="1"/>
</dbReference>